<evidence type="ECO:0000256" key="8">
    <source>
        <dbReference type="ARBA" id="ARBA00023242"/>
    </source>
</evidence>
<organism evidence="12 13">
    <name type="scientific">Lepeophtheirus salmonis</name>
    <name type="common">Salmon louse</name>
    <name type="synonym">Caligus salmonis</name>
    <dbReference type="NCBI Taxonomy" id="72036"/>
    <lineage>
        <taxon>Eukaryota</taxon>
        <taxon>Metazoa</taxon>
        <taxon>Ecdysozoa</taxon>
        <taxon>Arthropoda</taxon>
        <taxon>Crustacea</taxon>
        <taxon>Multicrustacea</taxon>
        <taxon>Hexanauplia</taxon>
        <taxon>Copepoda</taxon>
        <taxon>Siphonostomatoida</taxon>
        <taxon>Caligidae</taxon>
        <taxon>Lepeophtheirus</taxon>
    </lineage>
</organism>
<keyword evidence="4" id="KW-0863">Zinc-finger</keyword>
<evidence type="ECO:0000256" key="9">
    <source>
        <dbReference type="SAM" id="Coils"/>
    </source>
</evidence>
<evidence type="ECO:0000256" key="1">
    <source>
        <dbReference type="ARBA" id="ARBA00004123"/>
    </source>
</evidence>
<evidence type="ECO:0000256" key="4">
    <source>
        <dbReference type="ARBA" id="ARBA00022771"/>
    </source>
</evidence>
<dbReference type="OrthoDB" id="1405595at2759"/>
<gene>
    <name evidence="12" type="ORF">LSAA_1933</name>
</gene>
<keyword evidence="2" id="KW-0479">Metal-binding</keyword>
<evidence type="ECO:0000256" key="6">
    <source>
        <dbReference type="ARBA" id="ARBA00023015"/>
    </source>
</evidence>
<keyword evidence="9" id="KW-0175">Coiled coil</keyword>
<dbReference type="SMART" id="SM00355">
    <property type="entry name" value="ZnF_C2H2"/>
    <property type="match status" value="4"/>
</dbReference>
<dbReference type="InterPro" id="IPR036236">
    <property type="entry name" value="Znf_C2H2_sf"/>
</dbReference>
<dbReference type="GO" id="GO:0005634">
    <property type="term" value="C:nucleus"/>
    <property type="evidence" value="ECO:0007669"/>
    <property type="project" value="UniProtKB-SubCell"/>
</dbReference>
<dbReference type="Pfam" id="PF00096">
    <property type="entry name" value="zf-C2H2"/>
    <property type="match status" value="1"/>
</dbReference>
<evidence type="ECO:0000256" key="7">
    <source>
        <dbReference type="ARBA" id="ARBA00023163"/>
    </source>
</evidence>
<dbReference type="SUPFAM" id="SSF57667">
    <property type="entry name" value="beta-beta-alpha zinc fingers"/>
    <property type="match status" value="1"/>
</dbReference>
<dbReference type="EMBL" id="HG994580">
    <property type="protein sequence ID" value="CAF2762508.1"/>
    <property type="molecule type" value="Genomic_DNA"/>
</dbReference>
<keyword evidence="13" id="KW-1185">Reference proteome</keyword>
<feature type="compositionally biased region" description="Basic and acidic residues" evidence="10">
    <location>
        <begin position="473"/>
        <end position="484"/>
    </location>
</feature>
<dbReference type="GO" id="GO:0008270">
    <property type="term" value="F:zinc ion binding"/>
    <property type="evidence" value="ECO:0007669"/>
    <property type="project" value="UniProtKB-KW"/>
</dbReference>
<protein>
    <submittedName>
        <fullName evidence="12">KRAB</fullName>
    </submittedName>
</protein>
<dbReference type="AlphaFoldDB" id="A0A7R8CBX6"/>
<dbReference type="PROSITE" id="PS00028">
    <property type="entry name" value="ZINC_FINGER_C2H2_1"/>
    <property type="match status" value="4"/>
</dbReference>
<sequence length="547" mass="61808">MPHEEDVEEEPMDEESFNVDQETGGIIINLGVEEADKFSALENLGKRRGRKVGEILKPKHKYPCPKCNKEWNWPWELRRHIVTHYREKKSAKKLQPTNARLVLCSTTLWFTRGEKPFQCAFCGNKFTQPANLRTHMKKKHPEMNCKGNKCPHCGEAFTSIVAVHQHVLDDHQNLVAEARENLELDRIKKEAEKIRKEKEKLEKRKIRIKEKVMNIAHGDRPYKRVNEWEMEYEFQLGEGLVRGVDWDRTPSNGELSCDQCDRKFGWRYEVMFHGLCHLVDEEGNAKNKCCTLEKPLFYVFIAGSSSKSKKGGSDNASDEKHGIKKEDKKSAVRLAKANSSLDSSVTVVVENEEGGNNVSVSGTGDSQTQETETIVIEGEQISNDQDMIVIVQSGEFEESQGLIVVDPSQIRQINGSRMEVEHSSNAEIAKETAQDESDESTYVVVDSNNRIHIQSQKDRGAPPTEEQILSSTEDSKIVLEREEMMSQESNEKNTFSSEAGGDAEPSVATDDSDNVPSSEQHSNSDSDVHTETIIEDTKVVVLDKDNA</sequence>
<feature type="domain" description="C2H2-type" evidence="11">
    <location>
        <begin position="117"/>
        <end position="140"/>
    </location>
</feature>
<feature type="region of interest" description="Disordered" evidence="10">
    <location>
        <begin position="454"/>
        <end position="547"/>
    </location>
</feature>
<dbReference type="FunFam" id="3.30.160.60:FF:001289">
    <property type="entry name" value="Zinc finger protein 574"/>
    <property type="match status" value="1"/>
</dbReference>
<evidence type="ECO:0000313" key="12">
    <source>
        <dbReference type="EMBL" id="CAF2762508.1"/>
    </source>
</evidence>
<feature type="coiled-coil region" evidence="9">
    <location>
        <begin position="168"/>
        <end position="211"/>
    </location>
</feature>
<keyword evidence="5" id="KW-0862">Zinc</keyword>
<dbReference type="GO" id="GO:0006357">
    <property type="term" value="P:regulation of transcription by RNA polymerase II"/>
    <property type="evidence" value="ECO:0007669"/>
    <property type="project" value="UniProtKB-ARBA"/>
</dbReference>
<keyword evidence="7" id="KW-0804">Transcription</keyword>
<dbReference type="PROSITE" id="PS50157">
    <property type="entry name" value="ZINC_FINGER_C2H2_2"/>
    <property type="match status" value="2"/>
</dbReference>
<evidence type="ECO:0000256" key="5">
    <source>
        <dbReference type="ARBA" id="ARBA00022833"/>
    </source>
</evidence>
<feature type="region of interest" description="Disordered" evidence="10">
    <location>
        <begin position="305"/>
        <end position="330"/>
    </location>
</feature>
<evidence type="ECO:0000256" key="10">
    <source>
        <dbReference type="SAM" id="MobiDB-lite"/>
    </source>
</evidence>
<dbReference type="InterPro" id="IPR050688">
    <property type="entry name" value="Zinc_finger/UBP_domain"/>
</dbReference>
<feature type="domain" description="C2H2-type" evidence="11">
    <location>
        <begin position="62"/>
        <end position="89"/>
    </location>
</feature>
<accession>A0A7R8CBX6</accession>
<feature type="compositionally biased region" description="Polar residues" evidence="10">
    <location>
        <begin position="486"/>
        <end position="497"/>
    </location>
</feature>
<evidence type="ECO:0000256" key="2">
    <source>
        <dbReference type="ARBA" id="ARBA00022723"/>
    </source>
</evidence>
<keyword evidence="8" id="KW-0539">Nucleus</keyword>
<evidence type="ECO:0000256" key="3">
    <source>
        <dbReference type="ARBA" id="ARBA00022737"/>
    </source>
</evidence>
<comment type="subcellular location">
    <subcellularLocation>
        <location evidence="1">Nucleus</location>
    </subcellularLocation>
</comment>
<feature type="compositionally biased region" description="Basic and acidic residues" evidence="10">
    <location>
        <begin position="317"/>
        <end position="330"/>
    </location>
</feature>
<name>A0A7R8CBX6_LEPSM</name>
<dbReference type="PANTHER" id="PTHR24403:SF67">
    <property type="entry name" value="FI01116P-RELATED"/>
    <property type="match status" value="1"/>
</dbReference>
<reference evidence="12" key="1">
    <citation type="submission" date="2021-02" db="EMBL/GenBank/DDBJ databases">
        <authorList>
            <person name="Bekaert M."/>
        </authorList>
    </citation>
    <scope>NUCLEOTIDE SEQUENCE</scope>
    <source>
        <strain evidence="12">IoA-00</strain>
    </source>
</reference>
<dbReference type="Proteomes" id="UP000675881">
    <property type="component" value="Chromosome 1"/>
</dbReference>
<keyword evidence="6" id="KW-0805">Transcription regulation</keyword>
<evidence type="ECO:0000259" key="11">
    <source>
        <dbReference type="PROSITE" id="PS50157"/>
    </source>
</evidence>
<dbReference type="Gene3D" id="3.30.160.60">
    <property type="entry name" value="Classic Zinc Finger"/>
    <property type="match status" value="1"/>
</dbReference>
<dbReference type="InterPro" id="IPR013087">
    <property type="entry name" value="Znf_C2H2_type"/>
</dbReference>
<evidence type="ECO:0000313" key="13">
    <source>
        <dbReference type="Proteomes" id="UP000675881"/>
    </source>
</evidence>
<dbReference type="PANTHER" id="PTHR24403">
    <property type="entry name" value="ZINC FINGER PROTEIN"/>
    <property type="match status" value="1"/>
</dbReference>
<proteinExistence type="predicted"/>
<feature type="compositionally biased region" description="Basic and acidic residues" evidence="10">
    <location>
        <begin position="522"/>
        <end position="547"/>
    </location>
</feature>
<keyword evidence="3" id="KW-0677">Repeat</keyword>